<proteinExistence type="predicted"/>
<gene>
    <name evidence="7" type="ORF">GV64_13155</name>
</gene>
<dbReference type="Pfam" id="PF16693">
    <property type="entry name" value="Yop-YscD_ppl_1st"/>
    <property type="match status" value="1"/>
</dbReference>
<dbReference type="InterPro" id="IPR032030">
    <property type="entry name" value="YscD_cytoplasmic_dom"/>
</dbReference>
<organism evidence="7 8">
    <name type="scientific">Endozoicomonas elysicola</name>
    <dbReference type="NCBI Taxonomy" id="305900"/>
    <lineage>
        <taxon>Bacteria</taxon>
        <taxon>Pseudomonadati</taxon>
        <taxon>Pseudomonadota</taxon>
        <taxon>Gammaproteobacteria</taxon>
        <taxon>Oceanospirillales</taxon>
        <taxon>Endozoicomonadaceae</taxon>
        <taxon>Endozoicomonas</taxon>
    </lineage>
</organism>
<dbReference type="RefSeq" id="WP_020583178.1">
    <property type="nucleotide sequence ID" value="NZ_JOJP01000001.1"/>
</dbReference>
<evidence type="ECO:0008006" key="9">
    <source>
        <dbReference type="Google" id="ProtNLM"/>
    </source>
</evidence>
<evidence type="ECO:0000259" key="3">
    <source>
        <dbReference type="Pfam" id="PF16697"/>
    </source>
</evidence>
<feature type="domain" description="YscD-like Bon-like" evidence="2">
    <location>
        <begin position="215"/>
        <end position="263"/>
    </location>
</feature>
<name>A0A081KBN6_9GAMM</name>
<dbReference type="InterPro" id="IPR053947">
    <property type="entry name" value="YscD_ppl__2nd"/>
</dbReference>
<keyword evidence="8" id="KW-1185">Reference proteome</keyword>
<keyword evidence="1" id="KW-0812">Transmembrane</keyword>
<dbReference type="InterPro" id="IPR012843">
    <property type="entry name" value="YscD"/>
</dbReference>
<feature type="domain" description="YscD-like Bon-like" evidence="5">
    <location>
        <begin position="265"/>
        <end position="331"/>
    </location>
</feature>
<evidence type="ECO:0000256" key="1">
    <source>
        <dbReference type="SAM" id="Phobius"/>
    </source>
</evidence>
<dbReference type="Pfam" id="PF21937">
    <property type="entry name" value="Yop-YscD_ppl_2nd"/>
    <property type="match status" value="1"/>
</dbReference>
<sequence length="477" mass="53230">MTEFYLKILSGNHIGAEIPLEPGRYSLGKDDGCDLVLTDDNLSDIELIIEIFDNGQIKLQSSTPDTPLYLNGEPAGSAIQYNHFDIVTSNNLFIAIGPVDAEWPSLALPNVNPPPTQDLTINEEEQQLPETDEPELSASDFDQKISDDEEEEDDEDEFEEPSFIASIDKKWLAAIPVALVLVIAIISLIISNTDTRVQKVTRIPGVLEISAKTKDKLGLKEIKFKQLPDKSLLVSGYTQTLQDKLELQKLLRKQNVPFNSQIIVMNEMRDNAEMLLRDRGYDNLELELDNTPGSLVVTGYVPTSDELNNIITMLKQEIYGLISVVDQVENQVGRVNTLKSMLREKGLIPRIHVVVRDQTVILKGHLLDEGQVYDLQTVVTKFQKKYANKPSIELATKYAGGTLTDSQSPLSLNIRGISMGSVPYVILIDGSKYLIGAKLSNGYIIEDINLEYLLLTNGTDRIKYRLGGNRDGQIEKR</sequence>
<dbReference type="AlphaFoldDB" id="A0A081KBN6"/>
<dbReference type="eggNOG" id="COG1716">
    <property type="taxonomic scope" value="Bacteria"/>
</dbReference>
<feature type="domain" description="YscD/Y4YQ C-terminal" evidence="6">
    <location>
        <begin position="412"/>
        <end position="462"/>
    </location>
</feature>
<reference evidence="7 8" key="1">
    <citation type="submission" date="2014-06" db="EMBL/GenBank/DDBJ databases">
        <title>Whole Genome Sequences of Three Symbiotic Endozoicomonas Bacteria.</title>
        <authorList>
            <person name="Neave M.J."/>
            <person name="Apprill A."/>
            <person name="Voolstra C.R."/>
        </authorList>
    </citation>
    <scope>NUCLEOTIDE SEQUENCE [LARGE SCALE GENOMIC DNA]</scope>
    <source>
        <strain evidence="7 8">DSM 22380</strain>
    </source>
</reference>
<keyword evidence="1" id="KW-1133">Transmembrane helix</keyword>
<dbReference type="EMBL" id="JOJP01000001">
    <property type="protein sequence ID" value="KEI71562.1"/>
    <property type="molecule type" value="Genomic_DNA"/>
</dbReference>
<feature type="transmembrane region" description="Helical" evidence="1">
    <location>
        <begin position="171"/>
        <end position="190"/>
    </location>
</feature>
<dbReference type="NCBIfam" id="TIGR02500">
    <property type="entry name" value="type_III_yscD"/>
    <property type="match status" value="1"/>
</dbReference>
<comment type="caution">
    <text evidence="7">The sequence shown here is derived from an EMBL/GenBank/DDBJ whole genome shotgun (WGS) entry which is preliminary data.</text>
</comment>
<dbReference type="InterPro" id="IPR008984">
    <property type="entry name" value="SMAD_FHA_dom_sf"/>
</dbReference>
<dbReference type="STRING" id="305900.GV64_13155"/>
<dbReference type="InterPro" id="IPR032034">
    <property type="entry name" value="YscD_ppl_1st"/>
</dbReference>
<feature type="domain" description="YscD cytoplasmic" evidence="3">
    <location>
        <begin position="7"/>
        <end position="76"/>
    </location>
</feature>
<evidence type="ECO:0000259" key="2">
    <source>
        <dbReference type="Pfam" id="PF16693"/>
    </source>
</evidence>
<evidence type="ECO:0000259" key="6">
    <source>
        <dbReference type="Pfam" id="PF23893"/>
    </source>
</evidence>
<accession>A0A081KBN6</accession>
<feature type="domain" description="YscD-like Bon-like" evidence="4">
    <location>
        <begin position="335"/>
        <end position="396"/>
    </location>
</feature>
<dbReference type="Pfam" id="PF21934">
    <property type="entry name" value="Yop-YscD_ppl_3rd"/>
    <property type="match status" value="1"/>
</dbReference>
<dbReference type="SUPFAM" id="SSF49879">
    <property type="entry name" value="SMAD/FHA domain"/>
    <property type="match status" value="1"/>
</dbReference>
<dbReference type="InterPro" id="IPR053946">
    <property type="entry name" value="YscD_ppl_3rd"/>
</dbReference>
<evidence type="ECO:0000259" key="4">
    <source>
        <dbReference type="Pfam" id="PF21934"/>
    </source>
</evidence>
<evidence type="ECO:0000313" key="8">
    <source>
        <dbReference type="Proteomes" id="UP000027997"/>
    </source>
</evidence>
<dbReference type="InterPro" id="IPR057770">
    <property type="entry name" value="YscD/Y4YQ_C"/>
</dbReference>
<protein>
    <recommendedName>
        <fullName evidence="9">EscD/YscD/HrpQ family type III secretion system inner membrane ring protein</fullName>
    </recommendedName>
</protein>
<dbReference type="CDD" id="cd22710">
    <property type="entry name" value="FHA_YscD-like"/>
    <property type="match status" value="1"/>
</dbReference>
<dbReference type="Gene3D" id="2.60.200.20">
    <property type="match status" value="1"/>
</dbReference>
<dbReference type="Pfam" id="PF23893">
    <property type="entry name" value="Y4YQ_C"/>
    <property type="match status" value="1"/>
</dbReference>
<keyword evidence="1" id="KW-0472">Membrane</keyword>
<dbReference type="Pfam" id="PF16697">
    <property type="entry name" value="Yop-YscD_cpl"/>
    <property type="match status" value="1"/>
</dbReference>
<evidence type="ECO:0000313" key="7">
    <source>
        <dbReference type="EMBL" id="KEI71562.1"/>
    </source>
</evidence>
<evidence type="ECO:0000259" key="5">
    <source>
        <dbReference type="Pfam" id="PF21937"/>
    </source>
</evidence>
<dbReference type="Proteomes" id="UP000027997">
    <property type="component" value="Unassembled WGS sequence"/>
</dbReference>